<accession>A0A850NLQ4</accession>
<dbReference type="InterPro" id="IPR052346">
    <property type="entry name" value="O-mannosyl-transferase_TMTC"/>
</dbReference>
<dbReference type="PANTHER" id="PTHR44227">
    <property type="match status" value="1"/>
</dbReference>
<dbReference type="Pfam" id="PF04577">
    <property type="entry name" value="Glyco_transf_61"/>
    <property type="match status" value="1"/>
</dbReference>
<dbReference type="GO" id="GO:0000030">
    <property type="term" value="F:mannosyltransferase activity"/>
    <property type="evidence" value="ECO:0007669"/>
    <property type="project" value="TreeGrafter"/>
</dbReference>
<dbReference type="InterPro" id="IPR049625">
    <property type="entry name" value="Glyco_transf_61_cat"/>
</dbReference>
<protein>
    <submittedName>
        <fullName evidence="4">Capsular polysaccharide biosynthesis protein/tetratricopeptide (TPR) repeat protein</fullName>
    </submittedName>
    <submittedName>
        <fullName evidence="5">DUF563 domain-containing protein</fullName>
    </submittedName>
</protein>
<dbReference type="Proteomes" id="UP000557688">
    <property type="component" value="Unassembled WGS sequence"/>
</dbReference>
<evidence type="ECO:0000313" key="6">
    <source>
        <dbReference type="Proteomes" id="UP000557688"/>
    </source>
</evidence>
<dbReference type="EMBL" id="JABXXQ010000169">
    <property type="protein sequence ID" value="NVN30533.1"/>
    <property type="molecule type" value="Genomic_DNA"/>
</dbReference>
<dbReference type="GO" id="GO:0035269">
    <property type="term" value="P:protein O-linked glycosylation via mannose"/>
    <property type="evidence" value="ECO:0007669"/>
    <property type="project" value="TreeGrafter"/>
</dbReference>
<comment type="caution">
    <text evidence="5">The sequence shown here is derived from an EMBL/GenBank/DDBJ whole genome shotgun (WGS) entry which is preliminary data.</text>
</comment>
<keyword evidence="1" id="KW-0677">Repeat</keyword>
<dbReference type="SMART" id="SM00028">
    <property type="entry name" value="TPR"/>
    <property type="match status" value="6"/>
</dbReference>
<name>A0A850NLQ4_9PROT</name>
<evidence type="ECO:0000256" key="1">
    <source>
        <dbReference type="ARBA" id="ARBA00022737"/>
    </source>
</evidence>
<dbReference type="Gene3D" id="1.25.40.10">
    <property type="entry name" value="Tetratricopeptide repeat domain"/>
    <property type="match status" value="2"/>
</dbReference>
<evidence type="ECO:0000313" key="4">
    <source>
        <dbReference type="EMBL" id="MBB3175074.1"/>
    </source>
</evidence>
<dbReference type="InterPro" id="IPR011990">
    <property type="entry name" value="TPR-like_helical_dom_sf"/>
</dbReference>
<dbReference type="PANTHER" id="PTHR44227:SF3">
    <property type="entry name" value="PROTEIN O-MANNOSYL-TRANSFERASE TMTC4"/>
    <property type="match status" value="1"/>
</dbReference>
<evidence type="ECO:0000256" key="2">
    <source>
        <dbReference type="ARBA" id="ARBA00022803"/>
    </source>
</evidence>
<feature type="domain" description="Glycosyltransferase 61 catalytic" evidence="3">
    <location>
        <begin position="104"/>
        <end position="272"/>
    </location>
</feature>
<organism evidence="5 7">
    <name type="scientific">Endobacter medicaginis</name>
    <dbReference type="NCBI Taxonomy" id="1181271"/>
    <lineage>
        <taxon>Bacteria</taxon>
        <taxon>Pseudomonadati</taxon>
        <taxon>Pseudomonadota</taxon>
        <taxon>Alphaproteobacteria</taxon>
        <taxon>Acetobacterales</taxon>
        <taxon>Acetobacteraceae</taxon>
        <taxon>Endobacter</taxon>
    </lineage>
</organism>
<dbReference type="EMBL" id="JACHXV010000017">
    <property type="protein sequence ID" value="MBB3175074.1"/>
    <property type="molecule type" value="Genomic_DNA"/>
</dbReference>
<dbReference type="GO" id="GO:0030968">
    <property type="term" value="P:endoplasmic reticulum unfolded protein response"/>
    <property type="evidence" value="ECO:0007669"/>
    <property type="project" value="TreeGrafter"/>
</dbReference>
<dbReference type="RefSeq" id="WP_176624143.1">
    <property type="nucleotide sequence ID" value="NZ_JABXXQ010000169.1"/>
</dbReference>
<evidence type="ECO:0000259" key="3">
    <source>
        <dbReference type="Pfam" id="PF04577"/>
    </source>
</evidence>
<sequence>MQRFVGFDEPSLAYNRQYRIDPRSPGFVNVQSAIVSPVRPTMEGNLLEELAGGVFDSSGQAVTEALYERSDGRNGIRRNQTDSGLPVARTLPRAVFGGVAFNHFGHFLLEATTRLWALPETGDLPWLFLTDGAPTLKAYQTGFLELLGLPPERIVIVDERTGVDELIVPAPAFTYHHHVTHAYRDTFRRARIDDPQQRGRVFLSRSQTTIALTVGEQELEDVLKRDGWDIVIPERLPPAEQAGLFRADNTLLGLQGSAMHLGLFAPPARKVVHLCRGMAYRGYYVLDDLMEADATYYQAMTSPALPSKPITGPFMLDLDSTIGFLRDEGLLRGAAQTISLPPGRRAELDRDYEGWWHYTESQIRFHRQIDHDGCAVAAETALEPALVAARLCPANGEMLSHATALMLKFRGNDAAAELLEQGSGHLAPDSPQAAHLLHFRSIVEDARGRYDAALAAAEAATALAPGNATYLNQRATVLYRFGRIDEAEALLRELIGRGQSVASNHYLLSIFLAERGDADGALEAAGRAVALDHTDEELCRRQVSLLRQAGREDEALARQLDFLEHAHGSMGLLLEVADALIARGSNDRALMPLRRAYRLAPDDEAIAARLAGALRALRLIPLLDLLGAPTNAAVHEQSVMIYRRGLALADAGRMDDALRVGVAAATMNPGNDTIMQAVLRAMLMAERPADARLLTRLLLDALGDNAVYYYVMSLAESDLNRPAAARAAAARAAELAPDNALITEHFSRMSG</sequence>
<evidence type="ECO:0000313" key="7">
    <source>
        <dbReference type="Proteomes" id="UP000565205"/>
    </source>
</evidence>
<keyword evidence="6" id="KW-1185">Reference proteome</keyword>
<dbReference type="AlphaFoldDB" id="A0A850NLQ4"/>
<dbReference type="Pfam" id="PF13432">
    <property type="entry name" value="TPR_16"/>
    <property type="match status" value="1"/>
</dbReference>
<dbReference type="Proteomes" id="UP000565205">
    <property type="component" value="Unassembled WGS sequence"/>
</dbReference>
<evidence type="ECO:0000313" key="5">
    <source>
        <dbReference type="EMBL" id="NVN30533.1"/>
    </source>
</evidence>
<dbReference type="SUPFAM" id="SSF48452">
    <property type="entry name" value="TPR-like"/>
    <property type="match status" value="2"/>
</dbReference>
<reference evidence="4 6" key="2">
    <citation type="submission" date="2020-08" db="EMBL/GenBank/DDBJ databases">
        <title>Genomic Encyclopedia of Type Strains, Phase III (KMG-III): the genomes of soil and plant-associated and newly described type strains.</title>
        <authorList>
            <person name="Whitman W."/>
        </authorList>
    </citation>
    <scope>NUCLEOTIDE SEQUENCE [LARGE SCALE GENOMIC DNA]</scope>
    <source>
        <strain evidence="4 6">CECT 8088</strain>
    </source>
</reference>
<dbReference type="InterPro" id="IPR019734">
    <property type="entry name" value="TPR_rpt"/>
</dbReference>
<reference evidence="5 7" key="1">
    <citation type="submission" date="2020-06" db="EMBL/GenBank/DDBJ databases">
        <title>Description of novel acetic acid bacteria.</title>
        <authorList>
            <person name="Sombolestani A."/>
        </authorList>
    </citation>
    <scope>NUCLEOTIDE SEQUENCE [LARGE SCALE GENOMIC DNA]</scope>
    <source>
        <strain evidence="5 7">LMG 26838</strain>
    </source>
</reference>
<proteinExistence type="predicted"/>
<keyword evidence="2" id="KW-0802">TPR repeat</keyword>
<gene>
    <name evidence="4" type="ORF">FHR90_002921</name>
    <name evidence="5" type="ORF">HUK83_09330</name>
</gene>